<evidence type="ECO:0000313" key="3">
    <source>
        <dbReference type="Proteomes" id="UP001205843"/>
    </source>
</evidence>
<dbReference type="Proteomes" id="UP001205843">
    <property type="component" value="Unassembled WGS sequence"/>
</dbReference>
<evidence type="ECO:0000256" key="1">
    <source>
        <dbReference type="SAM" id="MobiDB-lite"/>
    </source>
</evidence>
<gene>
    <name evidence="2" type="ORF">J2T57_001213</name>
</gene>
<name>A0AAE3G3M1_9GAMM</name>
<sequence>MGDRRKVDLKSRVRQFRGLSVSTSNGWVSVVAAVTARDGVQQHDRGAFAVATYGEEEALRLALQFRNDAFRYHGLPQRFLIPEPFSLPARCHTARSGFTTIALECTTLPSGSVRYNAVTEVPRLSDAGVIQISRSTTQAARATAAIHAAVVQRALFSNAFNACLEAFTPEAQAHVHSLAEREAEDLRPRLYTPRLLPLWQRQAQAYLAQCEDAEYEALTALEHRKPLRQPFREHERRGQGTTRVKRPWHVV</sequence>
<dbReference type="AlphaFoldDB" id="A0AAE3G3M1"/>
<keyword evidence="3" id="KW-1185">Reference proteome</keyword>
<organism evidence="2 3">
    <name type="scientific">Natronocella acetinitrilica</name>
    <dbReference type="NCBI Taxonomy" id="414046"/>
    <lineage>
        <taxon>Bacteria</taxon>
        <taxon>Pseudomonadati</taxon>
        <taxon>Pseudomonadota</taxon>
        <taxon>Gammaproteobacteria</taxon>
        <taxon>Chromatiales</taxon>
        <taxon>Ectothiorhodospiraceae</taxon>
        <taxon>Natronocella</taxon>
    </lineage>
</organism>
<accession>A0AAE3G3M1</accession>
<reference evidence="2" key="1">
    <citation type="submission" date="2022-03" db="EMBL/GenBank/DDBJ databases">
        <title>Genomic Encyclopedia of Type Strains, Phase III (KMG-III): the genomes of soil and plant-associated and newly described type strains.</title>
        <authorList>
            <person name="Whitman W."/>
        </authorList>
    </citation>
    <scope>NUCLEOTIDE SEQUENCE</scope>
    <source>
        <strain evidence="2">ANL 6-2</strain>
    </source>
</reference>
<protein>
    <submittedName>
        <fullName evidence="2">Uncharacterized protein</fullName>
    </submittedName>
</protein>
<comment type="caution">
    <text evidence="2">The sequence shown here is derived from an EMBL/GenBank/DDBJ whole genome shotgun (WGS) entry which is preliminary data.</text>
</comment>
<evidence type="ECO:0000313" key="2">
    <source>
        <dbReference type="EMBL" id="MCP1674111.1"/>
    </source>
</evidence>
<dbReference type="EMBL" id="JALJXV010000003">
    <property type="protein sequence ID" value="MCP1674111.1"/>
    <property type="molecule type" value="Genomic_DNA"/>
</dbReference>
<feature type="region of interest" description="Disordered" evidence="1">
    <location>
        <begin position="230"/>
        <end position="251"/>
    </location>
</feature>
<dbReference type="RefSeq" id="WP_253475774.1">
    <property type="nucleotide sequence ID" value="NZ_JALJXV010000003.1"/>
</dbReference>
<proteinExistence type="predicted"/>